<sequence length="95" mass="10639">MKDGYSVRRQALRGESAAYGEKSRDVAAIRDTLRAAFEQDRRALGGDQYGAELEKKLPAIEEAIFNALRNHIADLEGVSTGLRVNESNYRQVDRL</sequence>
<dbReference type="EMBL" id="BAAAHQ010000011">
    <property type="protein sequence ID" value="GAA0925136.1"/>
    <property type="molecule type" value="Genomic_DNA"/>
</dbReference>
<keyword evidence="2" id="KW-1185">Reference proteome</keyword>
<proteinExistence type="predicted"/>
<evidence type="ECO:0000313" key="1">
    <source>
        <dbReference type="EMBL" id="GAA0925136.1"/>
    </source>
</evidence>
<protein>
    <submittedName>
        <fullName evidence="1">Uncharacterized protein</fullName>
    </submittedName>
</protein>
<dbReference type="RefSeq" id="WP_343950107.1">
    <property type="nucleotide sequence ID" value="NZ_BAAAHQ010000011.1"/>
</dbReference>
<dbReference type="Proteomes" id="UP001501578">
    <property type="component" value="Unassembled WGS sequence"/>
</dbReference>
<gene>
    <name evidence="1" type="ORF">GCM10009560_26410</name>
</gene>
<reference evidence="1 2" key="1">
    <citation type="journal article" date="2019" name="Int. J. Syst. Evol. Microbiol.">
        <title>The Global Catalogue of Microorganisms (GCM) 10K type strain sequencing project: providing services to taxonomists for standard genome sequencing and annotation.</title>
        <authorList>
            <consortium name="The Broad Institute Genomics Platform"/>
            <consortium name="The Broad Institute Genome Sequencing Center for Infectious Disease"/>
            <person name="Wu L."/>
            <person name="Ma J."/>
        </authorList>
    </citation>
    <scope>NUCLEOTIDE SEQUENCE [LARGE SCALE GENOMIC DNA]</scope>
    <source>
        <strain evidence="1 2">JCM 11136</strain>
    </source>
</reference>
<evidence type="ECO:0000313" key="2">
    <source>
        <dbReference type="Proteomes" id="UP001501578"/>
    </source>
</evidence>
<comment type="caution">
    <text evidence="1">The sequence shown here is derived from an EMBL/GenBank/DDBJ whole genome shotgun (WGS) entry which is preliminary data.</text>
</comment>
<name>A0ABN1PA72_9ACTN</name>
<accession>A0ABN1PA72</accession>
<organism evidence="1 2">
    <name type="scientific">Nonomuraea longicatena</name>
    <dbReference type="NCBI Taxonomy" id="83682"/>
    <lineage>
        <taxon>Bacteria</taxon>
        <taxon>Bacillati</taxon>
        <taxon>Actinomycetota</taxon>
        <taxon>Actinomycetes</taxon>
        <taxon>Streptosporangiales</taxon>
        <taxon>Streptosporangiaceae</taxon>
        <taxon>Nonomuraea</taxon>
    </lineage>
</organism>